<accession>A0A1S1NXR6</accession>
<dbReference type="PANTHER" id="PTHR32309">
    <property type="entry name" value="TYROSINE-PROTEIN KINASE"/>
    <property type="match status" value="1"/>
</dbReference>
<dbReference type="AlphaFoldDB" id="A0A1S1NXR6"/>
<keyword evidence="5" id="KW-0472">Membrane</keyword>
<evidence type="ECO:0000256" key="5">
    <source>
        <dbReference type="ARBA" id="ARBA00023136"/>
    </source>
</evidence>
<dbReference type="InterPro" id="IPR050445">
    <property type="entry name" value="Bact_polysacc_biosynth/exp"/>
</dbReference>
<keyword evidence="3" id="KW-0812">Transmembrane</keyword>
<proteinExistence type="predicted"/>
<name>A0A1S1NXR6_9GAMM</name>
<dbReference type="Pfam" id="PF02706">
    <property type="entry name" value="Wzz"/>
    <property type="match status" value="1"/>
</dbReference>
<dbReference type="SUPFAM" id="SSF160355">
    <property type="entry name" value="Bacterial polysaccharide co-polymerase-like"/>
    <property type="match status" value="1"/>
</dbReference>
<evidence type="ECO:0000256" key="3">
    <source>
        <dbReference type="ARBA" id="ARBA00022692"/>
    </source>
</evidence>
<keyword evidence="2" id="KW-1003">Cell membrane</keyword>
<reference evidence="6 7" key="1">
    <citation type="submission" date="2019-08" db="EMBL/GenBank/DDBJ databases">
        <title>Complete genome sequence of Kushneria sp. YCWA18, a halophilic phosphate-solubilizing bacterium isolated from Daqiao saltern in China.</title>
        <authorList>
            <person name="Du G.-X."/>
            <person name="Qu L.-Y."/>
        </authorList>
    </citation>
    <scope>NUCLEOTIDE SEQUENCE [LARGE SCALE GENOMIC DNA]</scope>
    <source>
        <strain evidence="6 7">YCWA18</strain>
    </source>
</reference>
<dbReference type="GO" id="GO:0005886">
    <property type="term" value="C:plasma membrane"/>
    <property type="evidence" value="ECO:0007669"/>
    <property type="project" value="UniProtKB-SubCell"/>
</dbReference>
<dbReference type="KEGG" id="kuy:FY550_12025"/>
<evidence type="ECO:0000256" key="2">
    <source>
        <dbReference type="ARBA" id="ARBA00022475"/>
    </source>
</evidence>
<comment type="subcellular location">
    <subcellularLocation>
        <location evidence="1">Cell membrane</location>
        <topology evidence="1">Multi-pass membrane protein</topology>
    </subcellularLocation>
</comment>
<organism evidence="6 7">
    <name type="scientific">Kushneria phosphatilytica</name>
    <dbReference type="NCBI Taxonomy" id="657387"/>
    <lineage>
        <taxon>Bacteria</taxon>
        <taxon>Pseudomonadati</taxon>
        <taxon>Pseudomonadota</taxon>
        <taxon>Gammaproteobacteria</taxon>
        <taxon>Oceanospirillales</taxon>
        <taxon>Halomonadaceae</taxon>
        <taxon>Kushneria</taxon>
    </lineage>
</organism>
<dbReference type="PANTHER" id="PTHR32309:SF13">
    <property type="entry name" value="FERRIC ENTEROBACTIN TRANSPORT PROTEIN FEPE"/>
    <property type="match status" value="1"/>
</dbReference>
<dbReference type="RefSeq" id="WP_070979442.1">
    <property type="nucleotide sequence ID" value="NZ_CP043420.1"/>
</dbReference>
<dbReference type="InterPro" id="IPR003856">
    <property type="entry name" value="LPS_length_determ_N"/>
</dbReference>
<dbReference type="GO" id="GO:0004713">
    <property type="term" value="F:protein tyrosine kinase activity"/>
    <property type="evidence" value="ECO:0007669"/>
    <property type="project" value="TreeGrafter"/>
</dbReference>
<protein>
    <submittedName>
        <fullName evidence="6">Uncharacterized protein</fullName>
    </submittedName>
</protein>
<evidence type="ECO:0000256" key="4">
    <source>
        <dbReference type="ARBA" id="ARBA00022989"/>
    </source>
</evidence>
<evidence type="ECO:0000256" key="1">
    <source>
        <dbReference type="ARBA" id="ARBA00004651"/>
    </source>
</evidence>
<dbReference type="Gene3D" id="3.30.1890.10">
    <property type="entry name" value="FepE-like"/>
    <property type="match status" value="1"/>
</dbReference>
<dbReference type="EMBL" id="CP043420">
    <property type="protein sequence ID" value="QEL11794.1"/>
    <property type="molecule type" value="Genomic_DNA"/>
</dbReference>
<evidence type="ECO:0000313" key="6">
    <source>
        <dbReference type="EMBL" id="QEL11794.1"/>
    </source>
</evidence>
<keyword evidence="7" id="KW-1185">Reference proteome</keyword>
<keyword evidence="4" id="KW-1133">Transmembrane helix</keyword>
<gene>
    <name evidence="6" type="ORF">FY550_12025</name>
</gene>
<sequence>MEDNKPGKKRIISNDEIDLLELWRTLLAGWKTLLFAVVVFLAIGLLSILLSTKEYQASIQVMPAAPEALDDFSRLEVQAAKKDNSNTPSYQVARVGLSPDEAFQRYHQLIADFENFNQFQQTISPEQLNGQQWNESQFISHFSFSTGGKNNPGLEAQYRYSPDEPDAALLAQYVHWSATQARTDLLTQRLEDNADRLDALKEKLESVRQEGIAKRKAELSDLEHAIETAKILGIKEPTTPYDFMSNGPAQTVISNGQWQFAQYFLGTRILQAEYQTLKSHLGEVANDQTHQLEQMIADAQSLGQHYQALAQQSDSAAPIVNVTSQQPNISKIGTKASMILLGCILLGLVVGALIVLLRRAFGRQHSAE</sequence>
<evidence type="ECO:0000313" key="7">
    <source>
        <dbReference type="Proteomes" id="UP000322553"/>
    </source>
</evidence>
<dbReference type="STRING" id="657387.BH688_10955"/>
<dbReference type="Proteomes" id="UP000322553">
    <property type="component" value="Chromosome"/>
</dbReference>